<dbReference type="Proteomes" id="UP000829401">
    <property type="component" value="Chromosome"/>
</dbReference>
<evidence type="ECO:0000313" key="1">
    <source>
        <dbReference type="EMBL" id="UNO48880.1"/>
    </source>
</evidence>
<dbReference type="eggNOG" id="ENOG5033VRM">
    <property type="taxonomic scope" value="Bacteria"/>
</dbReference>
<dbReference type="AlphaFoldDB" id="T0BHJ2"/>
<dbReference type="RefSeq" id="WP_021297646.1">
    <property type="nucleotide sequence ID" value="NZ_AURB01000157.1"/>
</dbReference>
<dbReference type="STRING" id="1356854.N007_12950"/>
<sequence>MDAFDKRLFDWADALDPDDLMRIIEEAPITGEQALDASFLARVEARTLAKIEEGQAPVGASADGQPARGRIWRRRRVAALRWWGPVAAIFLLVVGVALHAPVLAQVHKLLEFLPGFGVVADNSTGTAPTTVSYVLKAPTALSVDGGAVEITGAVWGANASMIQVNGPAGVFAPKRITVIGPDGKKYVFHYEDVASGGPWIGIYTYQGRIPLSRQANGGADVAKQLVTWGIVWAGSEMVNGHLTLTRAQTAADYRKFGPTETKNGVAITAIATKYGDTVGVTFVSPPSSQYQIEDYGLSGPLGNGPAVTVSDMDAGKRNQRIKTPPVSFEPTNVFQFNPVHSSDRDFLLTLPYITAKFQDTFNVAVPIPAPGQVIHWNHALTIAGMQVTMTTVSRTGNHVRVAVQVADKSSMKRRFLGFAQGPQDLSSFEYQFDQHTMNLNRFSFDVAGKHTHTMHLQLENPEVLLYGPWVYHLDVE</sequence>
<accession>A0A9E7CS17</accession>
<gene>
    <name evidence="1" type="ORF">K1I37_20035</name>
</gene>
<evidence type="ECO:0000313" key="2">
    <source>
        <dbReference type="Proteomes" id="UP000829401"/>
    </source>
</evidence>
<dbReference type="OrthoDB" id="2588128at2"/>
<reference evidence="2" key="1">
    <citation type="journal article" date="2022" name="G3 (Bethesda)">
        <title>Unveiling the complete genome sequence of Alicyclobacillus acidoterrestris DSM 3922T, a taint-producing strain.</title>
        <authorList>
            <person name="Leonardo I.C."/>
            <person name="Barreto Crespo M.T."/>
            <person name="Gaspar F.B."/>
        </authorList>
    </citation>
    <scope>NUCLEOTIDE SEQUENCE [LARGE SCALE GENOMIC DNA]</scope>
    <source>
        <strain evidence="2">DSM 3922</strain>
    </source>
</reference>
<name>T0BHJ2_ALIAG</name>
<accession>T0BHJ2</accession>
<keyword evidence="2" id="KW-1185">Reference proteome</keyword>
<dbReference type="EMBL" id="CP080467">
    <property type="protein sequence ID" value="UNO48880.1"/>
    <property type="molecule type" value="Genomic_DNA"/>
</dbReference>
<organism evidence="1 2">
    <name type="scientific">Alicyclobacillus acidoterrestris (strain ATCC 49025 / DSM 3922 / CIP 106132 / NCIMB 13137 / GD3B)</name>
    <dbReference type="NCBI Taxonomy" id="1356854"/>
    <lineage>
        <taxon>Bacteria</taxon>
        <taxon>Bacillati</taxon>
        <taxon>Bacillota</taxon>
        <taxon>Bacilli</taxon>
        <taxon>Bacillales</taxon>
        <taxon>Alicyclobacillaceae</taxon>
        <taxon>Alicyclobacillus</taxon>
    </lineage>
</organism>
<dbReference type="KEGG" id="aaco:K1I37_20035"/>
<protein>
    <submittedName>
        <fullName evidence="1">Uncharacterized protein</fullName>
    </submittedName>
</protein>
<proteinExistence type="predicted"/>